<comment type="subcellular location">
    <subcellularLocation>
        <location evidence="1">Membrane</location>
        <topology evidence="1">Multi-pass membrane protein</topology>
    </subcellularLocation>
</comment>
<dbReference type="RefSeq" id="XP_033422208.1">
    <property type="nucleotide sequence ID" value="XM_033574190.1"/>
</dbReference>
<dbReference type="GO" id="GO:0016020">
    <property type="term" value="C:membrane"/>
    <property type="evidence" value="ECO:0007669"/>
    <property type="project" value="UniProtKB-SubCell"/>
</dbReference>
<dbReference type="Pfam" id="PF00854">
    <property type="entry name" value="PTR2"/>
    <property type="match status" value="1"/>
</dbReference>
<sequence length="113" mass="12763">MSITMAYSTVVQVIIYNAGQCYKRPLECAEADGHTPDRIHVLIQLPRFMVVALAEVYCWSTGLEYSYNHSPKSMKLVLQAVYIGPLELGYALGMASPLAMEVVLWEWWLKCCS</sequence>
<organism evidence="5 6">
    <name type="scientific">Aspergillus tanneri</name>
    <dbReference type="NCBI Taxonomy" id="1220188"/>
    <lineage>
        <taxon>Eukaryota</taxon>
        <taxon>Fungi</taxon>
        <taxon>Dikarya</taxon>
        <taxon>Ascomycota</taxon>
        <taxon>Pezizomycotina</taxon>
        <taxon>Eurotiomycetes</taxon>
        <taxon>Eurotiomycetidae</taxon>
        <taxon>Eurotiales</taxon>
        <taxon>Aspergillaceae</taxon>
        <taxon>Aspergillus</taxon>
        <taxon>Aspergillus subgen. Circumdati</taxon>
    </lineage>
</organism>
<dbReference type="OrthoDB" id="8904098at2759"/>
<dbReference type="VEuPathDB" id="FungiDB:EYZ11_008012"/>
<evidence type="ECO:0000256" key="3">
    <source>
        <dbReference type="ARBA" id="ARBA00022989"/>
    </source>
</evidence>
<dbReference type="InterPro" id="IPR000109">
    <property type="entry name" value="POT_fam"/>
</dbReference>
<dbReference type="Proteomes" id="UP000324241">
    <property type="component" value="Unassembled WGS sequence"/>
</dbReference>
<dbReference type="Gene3D" id="1.20.1250.20">
    <property type="entry name" value="MFS general substrate transporter like domains"/>
    <property type="match status" value="1"/>
</dbReference>
<name>A0A5M9MB03_9EURO</name>
<dbReference type="InterPro" id="IPR036259">
    <property type="entry name" value="MFS_trans_sf"/>
</dbReference>
<dbReference type="GeneID" id="54332301"/>
<reference evidence="5 6" key="1">
    <citation type="submission" date="2019-08" db="EMBL/GenBank/DDBJ databases">
        <title>The genome sequence of a newly discovered highly antifungal drug resistant Aspergillus species, Aspergillus tanneri NIH 1004.</title>
        <authorList>
            <person name="Mounaud S."/>
            <person name="Singh I."/>
            <person name="Joardar V."/>
            <person name="Pakala S."/>
            <person name="Pakala S."/>
            <person name="Venepally P."/>
            <person name="Chung J.K."/>
            <person name="Losada L."/>
            <person name="Nierman W.C."/>
        </authorList>
    </citation>
    <scope>NUCLEOTIDE SEQUENCE [LARGE SCALE GENOMIC DNA]</scope>
    <source>
        <strain evidence="5 6">NIH1004</strain>
    </source>
</reference>
<protein>
    <submittedName>
        <fullName evidence="5">Uncharacterized protein</fullName>
    </submittedName>
</protein>
<keyword evidence="2" id="KW-0812">Transmembrane</keyword>
<evidence type="ECO:0000256" key="2">
    <source>
        <dbReference type="ARBA" id="ARBA00022692"/>
    </source>
</evidence>
<accession>A0A5M9MB03</accession>
<dbReference type="GO" id="GO:0022857">
    <property type="term" value="F:transmembrane transporter activity"/>
    <property type="evidence" value="ECO:0007669"/>
    <property type="project" value="InterPro"/>
</dbReference>
<keyword evidence="3" id="KW-1133">Transmembrane helix</keyword>
<gene>
    <name evidence="5" type="ORF">ATNIH1004_009599</name>
</gene>
<dbReference type="EMBL" id="QUQM01000005">
    <property type="protein sequence ID" value="KAA8642846.1"/>
    <property type="molecule type" value="Genomic_DNA"/>
</dbReference>
<evidence type="ECO:0000313" key="6">
    <source>
        <dbReference type="Proteomes" id="UP000324241"/>
    </source>
</evidence>
<evidence type="ECO:0000256" key="1">
    <source>
        <dbReference type="ARBA" id="ARBA00004141"/>
    </source>
</evidence>
<keyword evidence="4" id="KW-0472">Membrane</keyword>
<comment type="caution">
    <text evidence="5">The sequence shown here is derived from an EMBL/GenBank/DDBJ whole genome shotgun (WGS) entry which is preliminary data.</text>
</comment>
<evidence type="ECO:0000313" key="5">
    <source>
        <dbReference type="EMBL" id="KAA8642846.1"/>
    </source>
</evidence>
<dbReference type="AlphaFoldDB" id="A0A5M9MB03"/>
<proteinExistence type="predicted"/>
<evidence type="ECO:0000256" key="4">
    <source>
        <dbReference type="ARBA" id="ARBA00023136"/>
    </source>
</evidence>